<dbReference type="Gene3D" id="3.40.50.300">
    <property type="entry name" value="P-loop containing nucleotide triphosphate hydrolases"/>
    <property type="match status" value="1"/>
</dbReference>
<dbReference type="Pfam" id="PF01637">
    <property type="entry name" value="ATPase_2"/>
    <property type="match status" value="1"/>
</dbReference>
<gene>
    <name evidence="3" type="ORF">RJG54_07845</name>
</gene>
<dbReference type="Pfam" id="PF13271">
    <property type="entry name" value="DUF4062"/>
    <property type="match status" value="1"/>
</dbReference>
<organism evidence="3">
    <name type="scientific">Arcobacter sp. AZ-2023</name>
    <dbReference type="NCBI Taxonomy" id="3074453"/>
    <lineage>
        <taxon>Bacteria</taxon>
        <taxon>Pseudomonadati</taxon>
        <taxon>Campylobacterota</taxon>
        <taxon>Epsilonproteobacteria</taxon>
        <taxon>Campylobacterales</taxon>
        <taxon>Arcobacteraceae</taxon>
        <taxon>Arcobacter</taxon>
    </lineage>
</organism>
<dbReference type="AlphaFoldDB" id="A0AA96CXL8"/>
<dbReference type="PANTHER" id="PTHR19871:SF14">
    <property type="entry name" value="DUF4062 DOMAIN-CONTAINING PROTEIN"/>
    <property type="match status" value="1"/>
</dbReference>
<dbReference type="EMBL" id="CP134846">
    <property type="protein sequence ID" value="WNL16133.1"/>
    <property type="molecule type" value="Genomic_DNA"/>
</dbReference>
<dbReference type="InterPro" id="IPR011579">
    <property type="entry name" value="ATPase_dom"/>
</dbReference>
<proteinExistence type="predicted"/>
<evidence type="ECO:0000259" key="2">
    <source>
        <dbReference type="Pfam" id="PF13271"/>
    </source>
</evidence>
<feature type="domain" description="DUF4062" evidence="2">
    <location>
        <begin position="7"/>
        <end position="103"/>
    </location>
</feature>
<sequence>MQNRTFKLFVSSTFSDFNEERKLLQTIVFPEIKKYCRDNGLNFQPIDLRWGVTEEASNDQKTLNLCLEEVQNSKYHPYPNFLIMVGDRYGWVPLPYAIEQNEYEILLQNIDDLSDKKLLNIWYKLDENQIPASYILNERKKADNSHDGIDYTNKDNWRKIENQLKTILQTSVQKSNLDDIQKRKYFTSATEAEVIEGIFKYLYKTEFQKKLLHKNGELEKIDYENVFAYIRNIESVDNENFKDKFLDKNSSKVNYFKNEIRKSIHSSNILELDVNLINVSENGKNGSLVCVYDEIKNQENSIFAKKMIEYLKSSIDKFLSQIKDITEDEIEKYEQERFKDLKVKDFLPNSRKEALKRIEDYISSEENQTLVIYGKSGLGKSSLIAKAIDDAEIKFLDTKIIYKFIGSTINLTITSEILISILKELGIIEEVRKIQNPQTLQEENEKIDEFYYRVQGHLTSIKENTIIFIDGVDQLINEDQFIWLPKELQSNLKIVISALNDNNYKKDSKYFENIKNKTKNVYELQAFNSIHAKALVVNLLEKYNRTISEEQMNYILDIFKNINSPLYLVVAVQELRNWRSTKKNQVLANTQQDLIKEFIDNLTILYHHDKELVKRVFSYILLSDGLSESELLELLSSDKDFLNKIAPETYHINLAKELPIVIWSRLHTQIKKFLKLENIDNQNVMKFFYREFRNKINFSKDDFEHLINMLEKIVIKYKYLSFSKNRWIKILIQTIEKYYVEYEANYDGDIIDFEDTFKHSIKIEEWNKTILNCILKENKRLYEVDSENMLKNYLECSKFLSKYFHFISEYEESHNLDLDINQILKKLYKHDNLWAKDYIENLKDISNYYYHRDETNQLLDIQKEILLAIKDLCLTNENWYDDYFCKLDSLAYYLEELNKFSESIELRLEAFFIMKNLIKKDPILWIEKYSSSLISVHKSIKDNLEINEAIKVLIEAFKILEDMYQKNNVKYIEKYIKISINLANSFIYIKKFDEAIDLKKKVMKIFKELYKDNPNEYQLKYLESLSSLSDTLENIGKYYEIVDFQEKIIKIFEDLYKQNPDKYISKYSASLYKQATIFRKIGNIDKAINFENKSLKIFEDLYKDNPSKYGSKYSESLNRQASILRKIGNIDEAINFENKAFKILKNLYNEDFFQWEDDYSSLLPLITYPPHIIYREEYIKEIKYGLQILKSLFEDNPYEWIDIYVKRLNEFVLVLNKLNMKDDALEFEIEVSRICQIYYKNETKI</sequence>
<dbReference type="Gene3D" id="1.25.40.10">
    <property type="entry name" value="Tetratricopeptide repeat domain"/>
    <property type="match status" value="2"/>
</dbReference>
<dbReference type="InterPro" id="IPR025139">
    <property type="entry name" value="DUF4062"/>
</dbReference>
<dbReference type="PANTHER" id="PTHR19871">
    <property type="entry name" value="BETA TRANSDUCIN-RELATED PROTEIN"/>
    <property type="match status" value="1"/>
</dbReference>
<accession>A0AA96CXL8</accession>
<dbReference type="InterPro" id="IPR011990">
    <property type="entry name" value="TPR-like_helical_dom_sf"/>
</dbReference>
<dbReference type="SUPFAM" id="SSF52540">
    <property type="entry name" value="P-loop containing nucleoside triphosphate hydrolases"/>
    <property type="match status" value="1"/>
</dbReference>
<feature type="domain" description="ATPase" evidence="1">
    <location>
        <begin position="351"/>
        <end position="490"/>
    </location>
</feature>
<protein>
    <submittedName>
        <fullName evidence="3">DUF4062 domain-containing protein</fullName>
    </submittedName>
</protein>
<name>A0AA96CXL8_9BACT</name>
<dbReference type="InterPro" id="IPR052752">
    <property type="entry name" value="NACHT-WD_repeat"/>
</dbReference>
<dbReference type="InterPro" id="IPR019734">
    <property type="entry name" value="TPR_rpt"/>
</dbReference>
<evidence type="ECO:0000259" key="1">
    <source>
        <dbReference type="Pfam" id="PF01637"/>
    </source>
</evidence>
<dbReference type="GO" id="GO:0005524">
    <property type="term" value="F:ATP binding"/>
    <property type="evidence" value="ECO:0007669"/>
    <property type="project" value="InterPro"/>
</dbReference>
<reference evidence="3" key="1">
    <citation type="submission" date="2023-09" db="EMBL/GenBank/DDBJ databases">
        <title>Arcobacter tbilisiensis sp. nov. isolated from chicken meat in Tbilisi, Georgia.</title>
        <authorList>
            <person name="Matthias R."/>
            <person name="Zautner A.E."/>
        </authorList>
    </citation>
    <scope>NUCLEOTIDE SEQUENCE</scope>
    <source>
        <strain evidence="3">LEO 107</strain>
    </source>
</reference>
<dbReference type="InterPro" id="IPR027417">
    <property type="entry name" value="P-loop_NTPase"/>
</dbReference>
<evidence type="ECO:0000313" key="3">
    <source>
        <dbReference type="EMBL" id="WNL16133.1"/>
    </source>
</evidence>
<dbReference type="SUPFAM" id="SSF48452">
    <property type="entry name" value="TPR-like"/>
    <property type="match status" value="1"/>
</dbReference>
<dbReference type="SMART" id="SM00028">
    <property type="entry name" value="TPR"/>
    <property type="match status" value="3"/>
</dbReference>